<evidence type="ECO:0000256" key="1">
    <source>
        <dbReference type="ARBA" id="ARBA00004123"/>
    </source>
</evidence>
<dbReference type="Pfam" id="PF25780">
    <property type="entry name" value="TPR_IPO5"/>
    <property type="match status" value="1"/>
</dbReference>
<keyword evidence="5" id="KW-0677">Repeat</keyword>
<dbReference type="Pfam" id="PF18808">
    <property type="entry name" value="Importin_rep_4"/>
    <property type="match status" value="1"/>
</dbReference>
<evidence type="ECO:0000256" key="2">
    <source>
        <dbReference type="ARBA" id="ARBA00004496"/>
    </source>
</evidence>
<keyword evidence="4" id="KW-0963">Cytoplasm</keyword>
<dbReference type="InterPro" id="IPR040122">
    <property type="entry name" value="Importin_beta"/>
</dbReference>
<protein>
    <recommendedName>
        <fullName evidence="9">IPO4/5-like TPR repeats domain-containing protein</fullName>
    </recommendedName>
</protein>
<sequence length="1123" mass="123344">MEGLVEILKQIQGNDNALRKEAEKRFVEAKTNQPGQTVEFLFGVLEATQVEQPVREQAAVLLRQCLSKVKDADSIWSKLGAAQPQVQAKLLQLLEAEPVAQVRRQTADIVQSLGNQIIDIEDNQRPANCEAWPELMPMLIRVVCDTSKDAGVRADCIWTVKELAISVWQVLLASGEQTVQVLKLCLTDAASVAVRANAASLLCEMIENTTGKGDRAGFVPLVPDLCTVIAALAQSGDKKLLNEVLQALQMTPESTDFFKDFVGSHIMPVCTTIGKSYSEEDTRKLAVEVIVSLAESKPKAMLKVNGYLSQAFDVFISLIQNMEEDMELWAEEPEDNEDSEDQHQCGKEALDRVCRAMHRVDQFAPCLEILKPFIAASFQSGDWKQTVAGIVSLSQISEYIDEEALVTQMMGAILPQLKAPHIRVRYAAWSAVAQFAEDHDKVITTDVWANQLMPEFLTGIDDPCIRVSLRCMEAFQHYGESVEREDLEVYVQALMEKLGAKLQSGNLSAQKKAITFIAVVAGQIEDGFAPYYAALMPVIKQIIETTLHKVEERTLLGKCFECISLLAKAAGRNGFREDSQVIMEAMIKATQVPNLPKNDPVKEYMMAASERICSVMKEDFAPFLPHLLPGILEKFALAPKEFNAEAALEEGTEVSLTMCQQPDGAVKVMVMSSSEMEDLSHALECVNTFVEKLGKAYVPYVEKTAEALLPVFEFNMKEEIRDLAFEVWGALVDTARGEGQAQTLTQKFLQLTLPKFAATELDLEALKTVSDGMTACLKKAGPNVLSAENVGQVSQVILKAMKESLDRREKQGEAQGKKVAEALQAGDDDDVEDEEVDEGALRIALCEVLGALMQHHADIFLATTLPLVMELVAKLFSSAAAQINPQTIAESVAKAVALEDRKLALFIVCDFLQHLQTRITGQWGSFMPQLLEDVTHQNPDLRQPACYGVSLAAKDPAFAPLSVDVSQKLAQIITQARSLEKKKTHKPAQACADNALSALAEILLNHSASIGGVTTQLWGVWMAGLPCQEDEEEAEKNHKTLLRLIQTEKPEIVGEGGSNLPALLKILVDLYKTDMVTEETSAGIGQLVVLIGQARLEQYAASYSDKQKKKIARIMRDAAPSAA</sequence>
<feature type="region of interest" description="Disordered" evidence="8">
    <location>
        <begin position="809"/>
        <end position="831"/>
    </location>
</feature>
<keyword evidence="3" id="KW-0813">Transport</keyword>
<evidence type="ECO:0000313" key="10">
    <source>
        <dbReference type="EMBL" id="CAD8861740.1"/>
    </source>
</evidence>
<gene>
    <name evidence="10" type="ORF">NSCI0253_LOCUS36095</name>
</gene>
<feature type="compositionally biased region" description="Basic and acidic residues" evidence="8">
    <location>
        <begin position="809"/>
        <end position="820"/>
    </location>
</feature>
<evidence type="ECO:0000256" key="4">
    <source>
        <dbReference type="ARBA" id="ARBA00022490"/>
    </source>
</evidence>
<dbReference type="InterPro" id="IPR016024">
    <property type="entry name" value="ARM-type_fold"/>
</dbReference>
<dbReference type="GO" id="GO:0005737">
    <property type="term" value="C:cytoplasm"/>
    <property type="evidence" value="ECO:0007669"/>
    <property type="project" value="UniProtKB-SubCell"/>
</dbReference>
<dbReference type="Gene3D" id="1.25.10.10">
    <property type="entry name" value="Leucine-rich Repeat Variant"/>
    <property type="match status" value="1"/>
</dbReference>
<dbReference type="SUPFAM" id="SSF48371">
    <property type="entry name" value="ARM repeat"/>
    <property type="match status" value="2"/>
</dbReference>
<dbReference type="InterPro" id="IPR057672">
    <property type="entry name" value="TPR_IPO4/5"/>
</dbReference>
<comment type="subcellular location">
    <subcellularLocation>
        <location evidence="2">Cytoplasm</location>
    </subcellularLocation>
    <subcellularLocation>
        <location evidence="1">Nucleus</location>
    </subcellularLocation>
</comment>
<dbReference type="GO" id="GO:0005634">
    <property type="term" value="C:nucleus"/>
    <property type="evidence" value="ECO:0007669"/>
    <property type="project" value="UniProtKB-SubCell"/>
</dbReference>
<evidence type="ECO:0000256" key="6">
    <source>
        <dbReference type="ARBA" id="ARBA00022927"/>
    </source>
</evidence>
<dbReference type="PANTHER" id="PTHR10527">
    <property type="entry name" value="IMPORTIN BETA"/>
    <property type="match status" value="1"/>
</dbReference>
<reference evidence="10" key="1">
    <citation type="submission" date="2021-01" db="EMBL/GenBank/DDBJ databases">
        <authorList>
            <person name="Corre E."/>
            <person name="Pelletier E."/>
            <person name="Niang G."/>
            <person name="Scheremetjew M."/>
            <person name="Finn R."/>
            <person name="Kale V."/>
            <person name="Holt S."/>
            <person name="Cochrane G."/>
            <person name="Meng A."/>
            <person name="Brown T."/>
            <person name="Cohen L."/>
        </authorList>
    </citation>
    <scope>NUCLEOTIDE SEQUENCE</scope>
</reference>
<dbReference type="EMBL" id="HBFQ01050654">
    <property type="protein sequence ID" value="CAD8861740.1"/>
    <property type="molecule type" value="Transcribed_RNA"/>
</dbReference>
<evidence type="ECO:0000256" key="3">
    <source>
        <dbReference type="ARBA" id="ARBA00022448"/>
    </source>
</evidence>
<evidence type="ECO:0000256" key="5">
    <source>
        <dbReference type="ARBA" id="ARBA00022737"/>
    </source>
</evidence>
<feature type="domain" description="IPO4/5-like TPR repeats" evidence="9">
    <location>
        <begin position="100"/>
        <end position="249"/>
    </location>
</feature>
<proteinExistence type="predicted"/>
<keyword evidence="7" id="KW-0539">Nucleus</keyword>
<dbReference type="InterPro" id="IPR011989">
    <property type="entry name" value="ARM-like"/>
</dbReference>
<accession>A0A7S1FF08</accession>
<evidence type="ECO:0000259" key="9">
    <source>
        <dbReference type="Pfam" id="PF25780"/>
    </source>
</evidence>
<organism evidence="10">
    <name type="scientific">Noctiluca scintillans</name>
    <name type="common">Sea sparkle</name>
    <name type="synonym">Red tide dinoflagellate</name>
    <dbReference type="NCBI Taxonomy" id="2966"/>
    <lineage>
        <taxon>Eukaryota</taxon>
        <taxon>Sar</taxon>
        <taxon>Alveolata</taxon>
        <taxon>Dinophyceae</taxon>
        <taxon>Noctilucales</taxon>
        <taxon>Noctilucaceae</taxon>
        <taxon>Noctiluca</taxon>
    </lineage>
</organism>
<dbReference type="GO" id="GO:0006606">
    <property type="term" value="P:protein import into nucleus"/>
    <property type="evidence" value="ECO:0007669"/>
    <property type="project" value="InterPro"/>
</dbReference>
<dbReference type="AlphaFoldDB" id="A0A7S1FF08"/>
<name>A0A7S1FF08_NOCSC</name>
<evidence type="ECO:0000256" key="7">
    <source>
        <dbReference type="ARBA" id="ARBA00023242"/>
    </source>
</evidence>
<dbReference type="InterPro" id="IPR041653">
    <property type="entry name" value="Importin_rep_4"/>
</dbReference>
<keyword evidence="6" id="KW-0653">Protein transport</keyword>
<evidence type="ECO:0000256" key="8">
    <source>
        <dbReference type="SAM" id="MobiDB-lite"/>
    </source>
</evidence>